<sequence length="80" mass="9344">MSDKIHVSEEVRLTLSTLPRLKTLENFCPKAKSILVKLQTKNYRDLDKALEEAFKAVSKKDTRNCCNHYCHYTSSVRERL</sequence>
<comment type="caution">
    <text evidence="1">The sequence shown here is derived from an EMBL/GenBank/DDBJ whole genome shotgun (WGS) entry which is preliminary data.</text>
</comment>
<dbReference type="RefSeq" id="WP_190719734.1">
    <property type="nucleotide sequence ID" value="NZ_JACJSW010000065.1"/>
</dbReference>
<organism evidence="1 2">
    <name type="scientific">Microcystis flos-aquae FACHB-1344</name>
    <dbReference type="NCBI Taxonomy" id="2692899"/>
    <lineage>
        <taxon>Bacteria</taxon>
        <taxon>Bacillati</taxon>
        <taxon>Cyanobacteriota</taxon>
        <taxon>Cyanophyceae</taxon>
        <taxon>Oscillatoriophycideae</taxon>
        <taxon>Chroococcales</taxon>
        <taxon>Microcystaceae</taxon>
        <taxon>Microcystis</taxon>
    </lineage>
</organism>
<keyword evidence="2" id="KW-1185">Reference proteome</keyword>
<gene>
    <name evidence="1" type="ORF">H6G48_05090</name>
</gene>
<dbReference type="Gene3D" id="3.30.420.10">
    <property type="entry name" value="Ribonuclease H-like superfamily/Ribonuclease H"/>
    <property type="match status" value="1"/>
</dbReference>
<proteinExistence type="predicted"/>
<dbReference type="InterPro" id="IPR036397">
    <property type="entry name" value="RNaseH_sf"/>
</dbReference>
<dbReference type="Proteomes" id="UP000636187">
    <property type="component" value="Unassembled WGS sequence"/>
</dbReference>
<dbReference type="EMBL" id="JACJSW010000065">
    <property type="protein sequence ID" value="MBD2621095.1"/>
    <property type="molecule type" value="Genomic_DNA"/>
</dbReference>
<accession>A0ABR8HQR1</accession>
<evidence type="ECO:0000313" key="1">
    <source>
        <dbReference type="EMBL" id="MBD2621095.1"/>
    </source>
</evidence>
<evidence type="ECO:0000313" key="2">
    <source>
        <dbReference type="Proteomes" id="UP000636187"/>
    </source>
</evidence>
<protein>
    <submittedName>
        <fullName evidence="1">Uncharacterized protein</fullName>
    </submittedName>
</protein>
<reference evidence="1 2" key="1">
    <citation type="journal article" date="2020" name="ISME J.">
        <title>Comparative genomics reveals insights into cyanobacterial evolution and habitat adaptation.</title>
        <authorList>
            <person name="Chen M.Y."/>
            <person name="Teng W.K."/>
            <person name="Zhao L."/>
            <person name="Hu C.X."/>
            <person name="Zhou Y.K."/>
            <person name="Han B.P."/>
            <person name="Song L.R."/>
            <person name="Shu W.S."/>
        </authorList>
    </citation>
    <scope>NUCLEOTIDE SEQUENCE [LARGE SCALE GENOMIC DNA]</scope>
    <source>
        <strain evidence="1 2">FACHB-1344</strain>
    </source>
</reference>
<name>A0ABR8HQR1_9CHRO</name>